<sequence>MPVNYGVLRGKITDAIPYNSGTDHYQIIVQADQPYRIAVDVYSKFAGQSIAYAPDGNTVLDTDRMVMYYKDENYKHPVINSILKCKQGFTLKAAMLPSICLDYVHFNPPLFPLNLMKVVKPKSDNSAGENLNGDIDPWVQQAKNNPNAEVFAFGSGWNDALAGSRPDNRFYFSPNPSVGVHDIHMNQGDTGNEKKNNGSKQDGALFIYFKNTNKWVAMFFRFQNQSIHTDANGNPV</sequence>
<dbReference type="RefSeq" id="WP_157567669.1">
    <property type="nucleotide sequence ID" value="NZ_WPIK01000011.1"/>
</dbReference>
<gene>
    <name evidence="1" type="ORF">GO621_12875</name>
</gene>
<proteinExistence type="predicted"/>
<comment type="caution">
    <text evidence="1">The sequence shown here is derived from an EMBL/GenBank/DDBJ whole genome shotgun (WGS) entry which is preliminary data.</text>
</comment>
<evidence type="ECO:0000313" key="1">
    <source>
        <dbReference type="EMBL" id="MVN22428.1"/>
    </source>
</evidence>
<dbReference type="InterPro" id="IPR019268">
    <property type="entry name" value="DUF2278"/>
</dbReference>
<dbReference type="AlphaFoldDB" id="A0A7K1SYT7"/>
<organism evidence="1 2">
    <name type="scientific">Mucilaginibacter arboris</name>
    <dbReference type="NCBI Taxonomy" id="2682090"/>
    <lineage>
        <taxon>Bacteria</taxon>
        <taxon>Pseudomonadati</taxon>
        <taxon>Bacteroidota</taxon>
        <taxon>Sphingobacteriia</taxon>
        <taxon>Sphingobacteriales</taxon>
        <taxon>Sphingobacteriaceae</taxon>
        <taxon>Mucilaginibacter</taxon>
    </lineage>
</organism>
<dbReference type="Proteomes" id="UP000462014">
    <property type="component" value="Unassembled WGS sequence"/>
</dbReference>
<name>A0A7K1SYT7_9SPHI</name>
<dbReference type="EMBL" id="WPIK01000011">
    <property type="protein sequence ID" value="MVN22428.1"/>
    <property type="molecule type" value="Genomic_DNA"/>
</dbReference>
<evidence type="ECO:0000313" key="2">
    <source>
        <dbReference type="Proteomes" id="UP000462014"/>
    </source>
</evidence>
<accession>A0A7K1SYT7</accession>
<protein>
    <submittedName>
        <fullName evidence="1">DUF2278 family protein</fullName>
    </submittedName>
</protein>
<keyword evidence="2" id="KW-1185">Reference proteome</keyword>
<reference evidence="1 2" key="1">
    <citation type="submission" date="2019-12" db="EMBL/GenBank/DDBJ databases">
        <title>Mucilaginibacter sp. HMF7410 genome sequencing and assembly.</title>
        <authorList>
            <person name="Kang H."/>
            <person name="Cha I."/>
            <person name="Kim H."/>
            <person name="Joh K."/>
        </authorList>
    </citation>
    <scope>NUCLEOTIDE SEQUENCE [LARGE SCALE GENOMIC DNA]</scope>
    <source>
        <strain evidence="1 2">HMF7410</strain>
    </source>
</reference>
<dbReference type="Pfam" id="PF10042">
    <property type="entry name" value="DUF2278"/>
    <property type="match status" value="1"/>
</dbReference>